<evidence type="ECO:0000256" key="2">
    <source>
        <dbReference type="ARBA" id="ARBA00004448"/>
    </source>
</evidence>
<comment type="function">
    <text evidence="1 19">Component of the ubiquinol-cytochrome c reductase complex (complex III or cytochrome b-c1 complex) that is part of the mitochondrial respiratory chain. The b-c1 complex mediates electron transfer from ubiquinol to cytochrome c. Contributes to the generation of a proton gradient across the mitochondrial membrane that is then used for ATP synthesis.</text>
</comment>
<keyword evidence="9 18" id="KW-0479">Metal-binding</keyword>
<evidence type="ECO:0000256" key="19">
    <source>
        <dbReference type="RuleBase" id="RU362117"/>
    </source>
</evidence>
<dbReference type="PROSITE" id="PS51003">
    <property type="entry name" value="CYTB_CTER"/>
    <property type="match status" value="1"/>
</dbReference>
<dbReference type="InterPro" id="IPR030689">
    <property type="entry name" value="Cytochrome_b"/>
</dbReference>
<comment type="cofactor">
    <cofactor evidence="19">
        <name>heme b</name>
        <dbReference type="ChEBI" id="CHEBI:60344"/>
    </cofactor>
    <text evidence="19">Binds 2 heme groups non-covalently.</text>
</comment>
<feature type="transmembrane region" description="Helical" evidence="19">
    <location>
        <begin position="222"/>
        <end position="248"/>
    </location>
</feature>
<comment type="subunit">
    <text evidence="3">The main subunits of complex b-c1 are: cytochrome b, cytochrome c1 and the Rieske protein.</text>
</comment>
<organism evidence="22">
    <name type="scientific">Abispa ephippium</name>
    <name type="common">large potter wasp</name>
    <dbReference type="NCBI Taxonomy" id="485912"/>
    <lineage>
        <taxon>Eukaryota</taxon>
        <taxon>Metazoa</taxon>
        <taxon>Ecdysozoa</taxon>
        <taxon>Arthropoda</taxon>
        <taxon>Hexapoda</taxon>
        <taxon>Insecta</taxon>
        <taxon>Pterygota</taxon>
        <taxon>Neoptera</taxon>
        <taxon>Endopterygota</taxon>
        <taxon>Hymenoptera</taxon>
        <taxon>Apocrita</taxon>
        <taxon>Aculeata</taxon>
        <taxon>Vespoidea</taxon>
        <taxon>Vespidae</taxon>
        <taxon>Eumeninae</taxon>
        <taxon>Abispa</taxon>
    </lineage>
</organism>
<evidence type="ECO:0000256" key="1">
    <source>
        <dbReference type="ARBA" id="ARBA00002566"/>
    </source>
</evidence>
<dbReference type="GO" id="GO:0006122">
    <property type="term" value="P:mitochondrial electron transport, ubiquinol to cytochrome c"/>
    <property type="evidence" value="ECO:0007669"/>
    <property type="project" value="TreeGrafter"/>
</dbReference>
<comment type="subcellular location">
    <subcellularLocation>
        <location evidence="2">Mitochondrion inner membrane</location>
        <topology evidence="2">Multi-pass membrane protein</topology>
    </subcellularLocation>
</comment>
<geneLocation type="mitochondrion" evidence="22"/>
<comment type="similarity">
    <text evidence="19">Belongs to the cytochrome b family.</text>
</comment>
<evidence type="ECO:0000256" key="16">
    <source>
        <dbReference type="ARBA" id="ARBA00023136"/>
    </source>
</evidence>
<evidence type="ECO:0000259" key="21">
    <source>
        <dbReference type="PROSITE" id="PS51003"/>
    </source>
</evidence>
<sequence length="382" mass="44865">MYMMNKSIMKNNPLLKILYNSIIILPTPLNLNYWWNLGSLLGMCLMIQIISGLFLSMHYCPETSMAFNSVIHIMKDIKYGWLFRNIHMNGASLFFICLYIHIGRGIYYHSFLLVQTWSIGVMIFMLTMMTAFLGYVLPWGQMSLWGATVITNLLSAIPYLGSMTVQWIWGGFSVENPTLNRFYSLHFILPFIIIVMVNFHLMFLHQTGSSNPMGTNSNINKILFHIQFSLKDSVTFILLFFIFLFFILQKPYLFSDPDNFIPANSMITPAHIKPEWYFLFAYAILRAIPNKLGGVIALIMSILILLTLPLSKNSMTNSMKFNPFSQIMFWMFINTFFMLTWLGGQLIEYPYIQLSQFFAIMYFLFFITHNWTYKFWDWLMYK</sequence>
<feature type="transmembrane region" description="Helical" evidence="19">
    <location>
        <begin position="114"/>
        <end position="137"/>
    </location>
</feature>
<evidence type="ECO:0000256" key="4">
    <source>
        <dbReference type="ARBA" id="ARBA00013531"/>
    </source>
</evidence>
<feature type="transmembrane region" description="Helical" evidence="19">
    <location>
        <begin position="12"/>
        <end position="31"/>
    </location>
</feature>
<keyword evidence="5 19" id="KW-0813">Transport</keyword>
<keyword evidence="15 19" id="KW-0496">Mitochondrion</keyword>
<evidence type="ECO:0000256" key="5">
    <source>
        <dbReference type="ARBA" id="ARBA00022448"/>
    </source>
</evidence>
<evidence type="ECO:0000256" key="15">
    <source>
        <dbReference type="ARBA" id="ARBA00023128"/>
    </source>
</evidence>
<keyword evidence="6 18" id="KW-0349">Heme</keyword>
<evidence type="ECO:0000256" key="7">
    <source>
        <dbReference type="ARBA" id="ARBA00022660"/>
    </source>
</evidence>
<feature type="domain" description="Cytochrome b/b6 N-terminal region profile" evidence="20">
    <location>
        <begin position="5"/>
        <end position="213"/>
    </location>
</feature>
<feature type="transmembrane region" description="Helical" evidence="19">
    <location>
        <begin position="276"/>
        <end position="306"/>
    </location>
</feature>
<dbReference type="InterPro" id="IPR027387">
    <property type="entry name" value="Cytb/b6-like_sf"/>
</dbReference>
<keyword evidence="11 19" id="KW-0249">Electron transport</keyword>
<dbReference type="Pfam" id="PF00032">
    <property type="entry name" value="Cytochrom_B_C"/>
    <property type="match status" value="1"/>
</dbReference>
<proteinExistence type="inferred from homology"/>
<dbReference type="SUPFAM" id="SSF81648">
    <property type="entry name" value="a domain/subunit of cytochrome bc1 complex (Ubiquinol-cytochrome c reductase)"/>
    <property type="match status" value="1"/>
</dbReference>
<dbReference type="InterPro" id="IPR048259">
    <property type="entry name" value="Cytochrome_b_N_euk/bac"/>
</dbReference>
<feature type="binding site" description="axial binding residue" evidence="18">
    <location>
        <position position="186"/>
    </location>
    <ligand>
        <name>heme b</name>
        <dbReference type="ChEBI" id="CHEBI:60344"/>
        <label>b562</label>
    </ligand>
    <ligandPart>
        <name>Fe</name>
        <dbReference type="ChEBI" id="CHEBI:18248"/>
    </ligandPart>
</feature>
<protein>
    <recommendedName>
        <fullName evidence="4 19">Cytochrome b</fullName>
    </recommendedName>
</protein>
<dbReference type="PROSITE" id="PS51002">
    <property type="entry name" value="CYTB_NTER"/>
    <property type="match status" value="1"/>
</dbReference>
<evidence type="ECO:0000256" key="14">
    <source>
        <dbReference type="ARBA" id="ARBA00023075"/>
    </source>
</evidence>
<dbReference type="PANTHER" id="PTHR19271">
    <property type="entry name" value="CYTOCHROME B"/>
    <property type="match status" value="1"/>
</dbReference>
<feature type="transmembrane region" description="Helical" evidence="19">
    <location>
        <begin position="181"/>
        <end position="201"/>
    </location>
</feature>
<dbReference type="InterPro" id="IPR005798">
    <property type="entry name" value="Cyt_b/b6_C"/>
</dbReference>
<evidence type="ECO:0000256" key="3">
    <source>
        <dbReference type="ARBA" id="ARBA00011649"/>
    </source>
</evidence>
<feature type="transmembrane region" description="Helical" evidence="19">
    <location>
        <begin position="144"/>
        <end position="169"/>
    </location>
</feature>
<dbReference type="GO" id="GO:0016491">
    <property type="term" value="F:oxidoreductase activity"/>
    <property type="evidence" value="ECO:0007669"/>
    <property type="project" value="UniProtKB-UniRule"/>
</dbReference>
<keyword evidence="10" id="KW-0999">Mitochondrion inner membrane</keyword>
<evidence type="ECO:0000256" key="11">
    <source>
        <dbReference type="ARBA" id="ARBA00022982"/>
    </source>
</evidence>
<dbReference type="InterPro" id="IPR036150">
    <property type="entry name" value="Cyt_b/b6_C_sf"/>
</dbReference>
<comment type="cofactor">
    <cofactor evidence="18">
        <name>heme</name>
        <dbReference type="ChEBI" id="CHEBI:30413"/>
    </cofactor>
    <text evidence="18">Binds 2 heme groups non-covalently.</text>
</comment>
<evidence type="ECO:0000256" key="6">
    <source>
        <dbReference type="ARBA" id="ARBA00022617"/>
    </source>
</evidence>
<feature type="binding site" description="axial binding residue" evidence="18">
    <location>
        <position position="200"/>
    </location>
    <ligand>
        <name>heme b</name>
        <dbReference type="ChEBI" id="CHEBI:60344"/>
        <label>b566</label>
    </ligand>
    <ligandPart>
        <name>Fe</name>
        <dbReference type="ChEBI" id="CHEBI:18248"/>
    </ligandPart>
</feature>
<dbReference type="PIRSF" id="PIRSF038885">
    <property type="entry name" value="COB"/>
    <property type="match status" value="1"/>
</dbReference>
<dbReference type="Gene3D" id="1.20.810.10">
    <property type="entry name" value="Cytochrome Bc1 Complex, Chain C"/>
    <property type="match status" value="1"/>
</dbReference>
<feature type="binding site" description="axial binding residue" evidence="18">
    <location>
        <position position="101"/>
    </location>
    <ligand>
        <name>heme b</name>
        <dbReference type="ChEBI" id="CHEBI:60344"/>
        <label>b566</label>
    </ligand>
    <ligandPart>
        <name>Fe</name>
        <dbReference type="ChEBI" id="CHEBI:18248"/>
    </ligandPart>
</feature>
<dbReference type="PANTHER" id="PTHR19271:SF16">
    <property type="entry name" value="CYTOCHROME B"/>
    <property type="match status" value="1"/>
</dbReference>
<evidence type="ECO:0000256" key="10">
    <source>
        <dbReference type="ARBA" id="ARBA00022792"/>
    </source>
</evidence>
<feature type="binding site" description="axial binding residue" evidence="18">
    <location>
        <position position="87"/>
    </location>
    <ligand>
        <name>heme b</name>
        <dbReference type="ChEBI" id="CHEBI:60344"/>
        <label>b562</label>
    </ligand>
    <ligandPart>
        <name>Fe</name>
        <dbReference type="ChEBI" id="CHEBI:18248"/>
    </ligandPart>
</feature>
<keyword evidence="7 19" id="KW-0679">Respiratory chain</keyword>
<keyword evidence="16 19" id="KW-0472">Membrane</keyword>
<feature type="transmembrane region" description="Helical" evidence="19">
    <location>
        <begin position="353"/>
        <end position="373"/>
    </location>
</feature>
<dbReference type="AlphaFoldDB" id="B6RQZ0"/>
<feature type="transmembrane region" description="Helical" evidence="19">
    <location>
        <begin position="37"/>
        <end position="60"/>
    </location>
</feature>
<feature type="transmembrane region" description="Helical" evidence="19">
    <location>
        <begin position="327"/>
        <end position="347"/>
    </location>
</feature>
<gene>
    <name evidence="22" type="primary">CYTB</name>
</gene>
<evidence type="ECO:0000256" key="17">
    <source>
        <dbReference type="PIRSR" id="PIRSR038885-1"/>
    </source>
</evidence>
<keyword evidence="12 19" id="KW-1133">Transmembrane helix</keyword>
<dbReference type="Pfam" id="PF00033">
    <property type="entry name" value="Cytochrome_B"/>
    <property type="match status" value="1"/>
</dbReference>
<evidence type="ECO:0000256" key="9">
    <source>
        <dbReference type="ARBA" id="ARBA00022723"/>
    </source>
</evidence>
<feature type="transmembrane region" description="Helical" evidence="19">
    <location>
        <begin position="81"/>
        <end position="102"/>
    </location>
</feature>
<feature type="binding site" evidence="17">
    <location>
        <position position="205"/>
    </location>
    <ligand>
        <name>a ubiquinone</name>
        <dbReference type="ChEBI" id="CHEBI:16389"/>
    </ligand>
</feature>
<dbReference type="InterPro" id="IPR048260">
    <property type="entry name" value="Cytochrome_b_C_euk/bac"/>
</dbReference>
<evidence type="ECO:0000259" key="20">
    <source>
        <dbReference type="PROSITE" id="PS51002"/>
    </source>
</evidence>
<evidence type="ECO:0000313" key="22">
    <source>
        <dbReference type="EMBL" id="ABX61106.1"/>
    </source>
</evidence>
<dbReference type="GO" id="GO:0046872">
    <property type="term" value="F:metal ion binding"/>
    <property type="evidence" value="ECO:0007669"/>
    <property type="project" value="UniProtKB-UniRule"/>
</dbReference>
<dbReference type="InterPro" id="IPR016174">
    <property type="entry name" value="Di-haem_cyt_TM"/>
</dbReference>
<dbReference type="InterPro" id="IPR005797">
    <property type="entry name" value="Cyt_b/b6_N"/>
</dbReference>
<dbReference type="GO" id="GO:0045275">
    <property type="term" value="C:respiratory chain complex III"/>
    <property type="evidence" value="ECO:0007669"/>
    <property type="project" value="InterPro"/>
</dbReference>
<dbReference type="GO" id="GO:0008121">
    <property type="term" value="F:quinol-cytochrome-c reductase activity"/>
    <property type="evidence" value="ECO:0007669"/>
    <property type="project" value="InterPro"/>
</dbReference>
<accession>B6RQZ0</accession>
<dbReference type="GO" id="GO:0005743">
    <property type="term" value="C:mitochondrial inner membrane"/>
    <property type="evidence" value="ECO:0007669"/>
    <property type="project" value="UniProtKB-SubCell"/>
</dbReference>
<dbReference type="EMBL" id="EU302588">
    <property type="protein sequence ID" value="ABX61106.1"/>
    <property type="molecule type" value="Genomic_DNA"/>
</dbReference>
<feature type="domain" description="Cytochrome b/b6 C-terminal region profile" evidence="21">
    <location>
        <begin position="214"/>
        <end position="382"/>
    </location>
</feature>
<keyword evidence="8 19" id="KW-0812">Transmembrane</keyword>
<keyword evidence="13 18" id="KW-0408">Iron</keyword>
<name>B6RQZ0_9HYME</name>
<evidence type="ECO:0000256" key="18">
    <source>
        <dbReference type="PIRSR" id="PIRSR038885-2"/>
    </source>
</evidence>
<evidence type="ECO:0000256" key="13">
    <source>
        <dbReference type="ARBA" id="ARBA00023004"/>
    </source>
</evidence>
<evidence type="ECO:0000256" key="8">
    <source>
        <dbReference type="ARBA" id="ARBA00022692"/>
    </source>
</evidence>
<dbReference type="CDD" id="cd00284">
    <property type="entry name" value="Cytochrome_b_N"/>
    <property type="match status" value="1"/>
</dbReference>
<evidence type="ECO:0000256" key="12">
    <source>
        <dbReference type="ARBA" id="ARBA00022989"/>
    </source>
</evidence>
<dbReference type="SUPFAM" id="SSF81342">
    <property type="entry name" value="Transmembrane di-heme cytochromes"/>
    <property type="match status" value="1"/>
</dbReference>
<keyword evidence="14" id="KW-0830">Ubiquinone</keyword>
<dbReference type="CDD" id="cd00290">
    <property type="entry name" value="cytochrome_b_C"/>
    <property type="match status" value="1"/>
</dbReference>
<reference evidence="22" key="1">
    <citation type="journal article" date="2008" name="Genome">
        <title>Mitochondrial genome organization and phylogeny of two vespid wasps.</title>
        <authorList>
            <person name="Cameron S.L."/>
            <person name="Dowton M."/>
            <person name="Castro L.R."/>
            <person name="Ruberu K."/>
            <person name="Whiting M.F."/>
            <person name="Austin A.D."/>
            <person name="Diement K."/>
            <person name="Stevens J."/>
        </authorList>
    </citation>
    <scope>NUCLEOTIDE SEQUENCE</scope>
</reference>